<dbReference type="Gene3D" id="1.10.287.470">
    <property type="entry name" value="Helix hairpin bin"/>
    <property type="match status" value="1"/>
</dbReference>
<gene>
    <name evidence="4" type="ORF">L2749_04415</name>
</gene>
<reference evidence="4" key="1">
    <citation type="submission" date="2022-01" db="EMBL/GenBank/DDBJ databases">
        <title>Whole genome-based taxonomy of the Shewanellaceae.</title>
        <authorList>
            <person name="Martin-Rodriguez A.J."/>
        </authorList>
    </citation>
    <scope>NUCLEOTIDE SEQUENCE</scope>
    <source>
        <strain evidence="4">DSM 23803</strain>
    </source>
</reference>
<dbReference type="AlphaFoldDB" id="A0A9X1Z3K4"/>
<evidence type="ECO:0000256" key="2">
    <source>
        <dbReference type="SAM" id="Phobius"/>
    </source>
</evidence>
<keyword evidence="2" id="KW-0812">Transmembrane</keyword>
<keyword evidence="2" id="KW-1133">Transmembrane helix</keyword>
<feature type="domain" description="Multidrug resistance protein MdtA-like alpha-helical hairpin" evidence="3">
    <location>
        <begin position="102"/>
        <end position="161"/>
    </location>
</feature>
<organism evidence="4 5">
    <name type="scientific">Shewanella algicola</name>
    <dbReference type="NCBI Taxonomy" id="640633"/>
    <lineage>
        <taxon>Bacteria</taxon>
        <taxon>Pseudomonadati</taxon>
        <taxon>Pseudomonadota</taxon>
        <taxon>Gammaproteobacteria</taxon>
        <taxon>Alteromonadales</taxon>
        <taxon>Shewanellaceae</taxon>
        <taxon>Shewanella</taxon>
    </lineage>
</organism>
<dbReference type="Gene3D" id="2.40.50.100">
    <property type="match status" value="1"/>
</dbReference>
<proteinExistence type="predicted"/>
<protein>
    <submittedName>
        <fullName evidence="4">HlyD family efflux transporter periplasmic adaptor subunit</fullName>
    </submittedName>
</protein>
<dbReference type="SUPFAM" id="SSF111369">
    <property type="entry name" value="HlyD-like secretion proteins"/>
    <property type="match status" value="1"/>
</dbReference>
<evidence type="ECO:0000256" key="1">
    <source>
        <dbReference type="SAM" id="Coils"/>
    </source>
</evidence>
<keyword evidence="5" id="KW-1185">Reference proteome</keyword>
<dbReference type="GO" id="GO:0005886">
    <property type="term" value="C:plasma membrane"/>
    <property type="evidence" value="ECO:0007669"/>
    <property type="project" value="TreeGrafter"/>
</dbReference>
<dbReference type="Pfam" id="PF25876">
    <property type="entry name" value="HH_MFP_RND"/>
    <property type="match status" value="1"/>
</dbReference>
<evidence type="ECO:0000313" key="5">
    <source>
        <dbReference type="Proteomes" id="UP001139408"/>
    </source>
</evidence>
<feature type="coiled-coil region" evidence="1">
    <location>
        <begin position="81"/>
        <end position="129"/>
    </location>
</feature>
<evidence type="ECO:0000313" key="4">
    <source>
        <dbReference type="EMBL" id="MCL1104505.1"/>
    </source>
</evidence>
<dbReference type="EMBL" id="JAKILJ010000006">
    <property type="protein sequence ID" value="MCL1104505.1"/>
    <property type="molecule type" value="Genomic_DNA"/>
</dbReference>
<accession>A0A9X1Z3K4</accession>
<sequence>MNNILKKVIYIVVFIVLIFSFWWGWQYLQVPPLADGLVSGNGRIEAVEVDVSTKIAGRVDTILAQEGDLVKEQQVVAQINTDQLRAQLLGAEANVASAESQVASALATIEQTKAEEVLAEQELSRARELVKENHISKETYDTRVSQVAVAKAALQAAKAGLVYRERMVDAVRASTKEIQTQIDDCVLKSPVTGRVIYRLAEPGEVLGSGGKVLTMINLADVYMEIFVPSAPANRIAIGAEARIKLDVLDYTIPASVSFVSPESQFTPKQVETLSEREKLMFRVKVRIPQYLVQKHIEDVKTGVRGVAYIRLTPLPGEQLTPWPDFLQQLLPDSEPNSVNQH</sequence>
<keyword evidence="2" id="KW-0472">Membrane</keyword>
<dbReference type="Gene3D" id="2.40.30.170">
    <property type="match status" value="1"/>
</dbReference>
<dbReference type="Proteomes" id="UP001139408">
    <property type="component" value="Unassembled WGS sequence"/>
</dbReference>
<name>A0A9X1Z3K4_9GAMM</name>
<comment type="caution">
    <text evidence="4">The sequence shown here is derived from an EMBL/GenBank/DDBJ whole genome shotgun (WGS) entry which is preliminary data.</text>
</comment>
<dbReference type="InterPro" id="IPR058624">
    <property type="entry name" value="MdtA-like_HH"/>
</dbReference>
<keyword evidence="1" id="KW-0175">Coiled coil</keyword>
<dbReference type="PANTHER" id="PTHR30438:SF2">
    <property type="entry name" value="MEMBRANE PROTEIN"/>
    <property type="match status" value="1"/>
</dbReference>
<evidence type="ECO:0000259" key="3">
    <source>
        <dbReference type="Pfam" id="PF25876"/>
    </source>
</evidence>
<dbReference type="RefSeq" id="WP_188924133.1">
    <property type="nucleotide sequence ID" value="NZ_BMQI01000007.1"/>
</dbReference>
<dbReference type="PANTHER" id="PTHR30438">
    <property type="entry name" value="36 KDA ANTIGEN-RELATED"/>
    <property type="match status" value="1"/>
</dbReference>
<feature type="transmembrane region" description="Helical" evidence="2">
    <location>
        <begin position="7"/>
        <end position="25"/>
    </location>
</feature>